<proteinExistence type="inferred from homology"/>
<comment type="similarity">
    <text evidence="7">Belongs to the binding-protein-dependent transport system permease family.</text>
</comment>
<comment type="subcellular location">
    <subcellularLocation>
        <location evidence="1 7">Cell membrane</location>
        <topology evidence="1 7">Multi-pass membrane protein</topology>
    </subcellularLocation>
</comment>
<gene>
    <name evidence="9" type="ORF">EPA93_13385</name>
</gene>
<evidence type="ECO:0000256" key="6">
    <source>
        <dbReference type="ARBA" id="ARBA00023136"/>
    </source>
</evidence>
<evidence type="ECO:0000256" key="7">
    <source>
        <dbReference type="RuleBase" id="RU363032"/>
    </source>
</evidence>
<dbReference type="Pfam" id="PF00528">
    <property type="entry name" value="BPD_transp_1"/>
    <property type="match status" value="1"/>
</dbReference>
<feature type="domain" description="ABC transmembrane type-1" evidence="8">
    <location>
        <begin position="114"/>
        <end position="309"/>
    </location>
</feature>
<feature type="transmembrane region" description="Helical" evidence="7">
    <location>
        <begin position="285"/>
        <end position="309"/>
    </location>
</feature>
<dbReference type="PANTHER" id="PTHR43744">
    <property type="entry name" value="ABC TRANSPORTER PERMEASE PROTEIN MG189-RELATED-RELATED"/>
    <property type="match status" value="1"/>
</dbReference>
<accession>A0A4P6JP32</accession>
<protein>
    <submittedName>
        <fullName evidence="9">Carbohydrate ABC transporter permease</fullName>
    </submittedName>
</protein>
<keyword evidence="3" id="KW-1003">Cell membrane</keyword>
<feature type="transmembrane region" description="Helical" evidence="7">
    <location>
        <begin position="113"/>
        <end position="140"/>
    </location>
</feature>
<dbReference type="GO" id="GO:0055085">
    <property type="term" value="P:transmembrane transport"/>
    <property type="evidence" value="ECO:0007669"/>
    <property type="project" value="InterPro"/>
</dbReference>
<dbReference type="PANTHER" id="PTHR43744:SF12">
    <property type="entry name" value="ABC TRANSPORTER PERMEASE PROTEIN MG189-RELATED"/>
    <property type="match status" value="1"/>
</dbReference>
<dbReference type="GO" id="GO:0005886">
    <property type="term" value="C:plasma membrane"/>
    <property type="evidence" value="ECO:0007669"/>
    <property type="project" value="UniProtKB-SubCell"/>
</dbReference>
<keyword evidence="10" id="KW-1185">Reference proteome</keyword>
<dbReference type="EMBL" id="CP035758">
    <property type="protein sequence ID" value="QBD76943.1"/>
    <property type="molecule type" value="Genomic_DNA"/>
</dbReference>
<evidence type="ECO:0000259" key="8">
    <source>
        <dbReference type="PROSITE" id="PS50928"/>
    </source>
</evidence>
<reference evidence="9 10" key="1">
    <citation type="submission" date="2019-01" db="EMBL/GenBank/DDBJ databases">
        <title>Ktedonosporobacter rubrisoli SCAWS-G2.</title>
        <authorList>
            <person name="Huang Y."/>
            <person name="Yan B."/>
        </authorList>
    </citation>
    <scope>NUCLEOTIDE SEQUENCE [LARGE SCALE GENOMIC DNA]</scope>
    <source>
        <strain evidence="9 10">SCAWS-G2</strain>
    </source>
</reference>
<dbReference type="InterPro" id="IPR035906">
    <property type="entry name" value="MetI-like_sf"/>
</dbReference>
<keyword evidence="5 7" id="KW-1133">Transmembrane helix</keyword>
<sequence length="324" mass="36488">MAILMQNPQDQPGQRPDSQRRWFSWRASDDDASERTLVPASALKRPLSRTLYWLVFALLLIATLTTLGPLYWMVSGALKSSVEIFQTPPTFWPQHPQWSNYINAWTFLNFPLYFWNTLALAAGAVVLQIVVSASAAYALAKLRPDGKNIIQFCFFCTLMVPPVVYLIPQFVNVSDLPIIHVSLVNSWSGVWLPEAANAFNILVLKSFFDTIPNELTEAACLDGANSWQIFTRIMLPLSRPALAVITIFTIIASWKDFLWPLLVLADDHLQPLMVMFYHQSRANSGLPFTYLIAGLVFTSLPPVVVFLIFQRQIIRGINLSGLKG</sequence>
<evidence type="ECO:0000256" key="2">
    <source>
        <dbReference type="ARBA" id="ARBA00022448"/>
    </source>
</evidence>
<evidence type="ECO:0000313" key="9">
    <source>
        <dbReference type="EMBL" id="QBD76943.1"/>
    </source>
</evidence>
<dbReference type="CDD" id="cd06261">
    <property type="entry name" value="TM_PBP2"/>
    <property type="match status" value="1"/>
</dbReference>
<organism evidence="9 10">
    <name type="scientific">Ktedonosporobacter rubrisoli</name>
    <dbReference type="NCBI Taxonomy" id="2509675"/>
    <lineage>
        <taxon>Bacteria</taxon>
        <taxon>Bacillati</taxon>
        <taxon>Chloroflexota</taxon>
        <taxon>Ktedonobacteria</taxon>
        <taxon>Ktedonobacterales</taxon>
        <taxon>Ktedonosporobacteraceae</taxon>
        <taxon>Ktedonosporobacter</taxon>
    </lineage>
</organism>
<feature type="transmembrane region" description="Helical" evidence="7">
    <location>
        <begin position="191"/>
        <end position="208"/>
    </location>
</feature>
<evidence type="ECO:0000256" key="4">
    <source>
        <dbReference type="ARBA" id="ARBA00022692"/>
    </source>
</evidence>
<dbReference type="PROSITE" id="PS50928">
    <property type="entry name" value="ABC_TM1"/>
    <property type="match status" value="1"/>
</dbReference>
<evidence type="ECO:0000313" key="10">
    <source>
        <dbReference type="Proteomes" id="UP000290365"/>
    </source>
</evidence>
<keyword evidence="4 7" id="KW-0812">Transmembrane</keyword>
<dbReference type="KEGG" id="kbs:EPA93_13385"/>
<name>A0A4P6JP32_KTERU</name>
<dbReference type="Proteomes" id="UP000290365">
    <property type="component" value="Chromosome"/>
</dbReference>
<feature type="transmembrane region" description="Helical" evidence="7">
    <location>
        <begin position="241"/>
        <end position="265"/>
    </location>
</feature>
<evidence type="ECO:0000256" key="5">
    <source>
        <dbReference type="ARBA" id="ARBA00022989"/>
    </source>
</evidence>
<dbReference type="RefSeq" id="WP_129888007.1">
    <property type="nucleotide sequence ID" value="NZ_CP035758.1"/>
</dbReference>
<dbReference type="AlphaFoldDB" id="A0A4P6JP32"/>
<dbReference type="SUPFAM" id="SSF161098">
    <property type="entry name" value="MetI-like"/>
    <property type="match status" value="1"/>
</dbReference>
<keyword evidence="6 7" id="KW-0472">Membrane</keyword>
<dbReference type="InterPro" id="IPR000515">
    <property type="entry name" value="MetI-like"/>
</dbReference>
<evidence type="ECO:0000256" key="1">
    <source>
        <dbReference type="ARBA" id="ARBA00004651"/>
    </source>
</evidence>
<feature type="transmembrane region" description="Helical" evidence="7">
    <location>
        <begin position="51"/>
        <end position="72"/>
    </location>
</feature>
<dbReference type="OrthoDB" id="2063054at2"/>
<keyword evidence="2 7" id="KW-0813">Transport</keyword>
<evidence type="ECO:0000256" key="3">
    <source>
        <dbReference type="ARBA" id="ARBA00022475"/>
    </source>
</evidence>
<feature type="transmembrane region" description="Helical" evidence="7">
    <location>
        <begin position="152"/>
        <end position="171"/>
    </location>
</feature>
<dbReference type="Gene3D" id="1.10.3720.10">
    <property type="entry name" value="MetI-like"/>
    <property type="match status" value="1"/>
</dbReference>